<dbReference type="AlphaFoldDB" id="A0A1I4RFL4"/>
<organism evidence="3 4">
    <name type="scientific">Rugamonas rubra</name>
    <dbReference type="NCBI Taxonomy" id="758825"/>
    <lineage>
        <taxon>Bacteria</taxon>
        <taxon>Pseudomonadati</taxon>
        <taxon>Pseudomonadota</taxon>
        <taxon>Betaproteobacteria</taxon>
        <taxon>Burkholderiales</taxon>
        <taxon>Oxalobacteraceae</taxon>
        <taxon>Telluria group</taxon>
        <taxon>Rugamonas</taxon>
    </lineage>
</organism>
<keyword evidence="4" id="KW-1185">Reference proteome</keyword>
<dbReference type="Gene3D" id="2.60.120.260">
    <property type="entry name" value="Galactose-binding domain-like"/>
    <property type="match status" value="1"/>
</dbReference>
<keyword evidence="1" id="KW-0732">Signal</keyword>
<protein>
    <submittedName>
        <fullName evidence="3">PEP-CTERM protein-sorting domain-containing protein</fullName>
    </submittedName>
</protein>
<evidence type="ECO:0000313" key="3">
    <source>
        <dbReference type="EMBL" id="SFM51051.1"/>
    </source>
</evidence>
<gene>
    <name evidence="3" type="ORF">SAMN02982985_04312</name>
</gene>
<proteinExistence type="predicted"/>
<evidence type="ECO:0000256" key="1">
    <source>
        <dbReference type="SAM" id="SignalP"/>
    </source>
</evidence>
<name>A0A1I4RFL4_9BURK</name>
<feature type="signal peptide" evidence="1">
    <location>
        <begin position="1"/>
        <end position="20"/>
    </location>
</feature>
<dbReference type="InterPro" id="IPR013424">
    <property type="entry name" value="Ice-binding_C"/>
</dbReference>
<sequence length="207" mass="21340">MKTAIFAAALALSSIGAAQADTINGLVNTGAAAGLVDGNYTLNGNASYVTATAGAFPFPHWSANTATSRWIMPTALQGESFDPSANNTYTWHLGFDLSGYDAASASFSGRFAADNAATVYLNGHALGTTNGFGNGSWASLSASSYFLSGANSLDFVVTNYAQNGGNPTGLRVEFDQSNVTAVPEPETYAMLMAGLLLVGALARRRKA</sequence>
<feature type="domain" description="Ice-binding protein C-terminal" evidence="2">
    <location>
        <begin position="181"/>
        <end position="206"/>
    </location>
</feature>
<dbReference type="Proteomes" id="UP000199470">
    <property type="component" value="Unassembled WGS sequence"/>
</dbReference>
<evidence type="ECO:0000259" key="2">
    <source>
        <dbReference type="Pfam" id="PF07589"/>
    </source>
</evidence>
<feature type="chain" id="PRO_5011612934" evidence="1">
    <location>
        <begin position="21"/>
        <end position="207"/>
    </location>
</feature>
<dbReference type="Pfam" id="PF07589">
    <property type="entry name" value="PEP-CTERM"/>
    <property type="match status" value="1"/>
</dbReference>
<dbReference type="NCBIfam" id="TIGR02595">
    <property type="entry name" value="PEP_CTERM"/>
    <property type="match status" value="1"/>
</dbReference>
<dbReference type="STRING" id="758825.SAMN02982985_04312"/>
<evidence type="ECO:0000313" key="4">
    <source>
        <dbReference type="Proteomes" id="UP000199470"/>
    </source>
</evidence>
<dbReference type="RefSeq" id="WP_093389770.1">
    <property type="nucleotide sequence ID" value="NZ_FOTW01000022.1"/>
</dbReference>
<reference evidence="3 4" key="1">
    <citation type="submission" date="2016-10" db="EMBL/GenBank/DDBJ databases">
        <authorList>
            <person name="de Groot N.N."/>
        </authorList>
    </citation>
    <scope>NUCLEOTIDE SEQUENCE [LARGE SCALE GENOMIC DNA]</scope>
    <source>
        <strain evidence="3 4">ATCC 43154</strain>
    </source>
</reference>
<dbReference type="EMBL" id="FOTW01000022">
    <property type="protein sequence ID" value="SFM51051.1"/>
    <property type="molecule type" value="Genomic_DNA"/>
</dbReference>
<accession>A0A1I4RFL4</accession>
<dbReference type="OrthoDB" id="8565855at2"/>